<evidence type="ECO:0000256" key="4">
    <source>
        <dbReference type="ARBA" id="ARBA00022825"/>
    </source>
</evidence>
<keyword evidence="5" id="KW-1015">Disulfide bond</keyword>
<evidence type="ECO:0000313" key="9">
    <source>
        <dbReference type="Proteomes" id="UP000719412"/>
    </source>
</evidence>
<protein>
    <recommendedName>
        <fullName evidence="7">Peptidase S1 domain-containing protein</fullName>
    </recommendedName>
</protein>
<dbReference type="InterPro" id="IPR001314">
    <property type="entry name" value="Peptidase_S1A"/>
</dbReference>
<keyword evidence="6" id="KW-0732">Signal</keyword>
<dbReference type="PRINTS" id="PR00722">
    <property type="entry name" value="CHYMOTRYPSIN"/>
</dbReference>
<comment type="caution">
    <text evidence="8">The sequence shown here is derived from an EMBL/GenBank/DDBJ whole genome shotgun (WGS) entry which is preliminary data.</text>
</comment>
<dbReference type="CDD" id="cd00190">
    <property type="entry name" value="Tryp_SPc"/>
    <property type="match status" value="1"/>
</dbReference>
<dbReference type="Proteomes" id="UP000719412">
    <property type="component" value="Unassembled WGS sequence"/>
</dbReference>
<dbReference type="InterPro" id="IPR001254">
    <property type="entry name" value="Trypsin_dom"/>
</dbReference>
<dbReference type="SMART" id="SM00020">
    <property type="entry name" value="Tryp_SPc"/>
    <property type="match status" value="1"/>
</dbReference>
<dbReference type="PROSITE" id="PS50240">
    <property type="entry name" value="TRYPSIN_DOM"/>
    <property type="match status" value="1"/>
</dbReference>
<accession>A0A8J6L6X9</accession>
<evidence type="ECO:0000259" key="7">
    <source>
        <dbReference type="PROSITE" id="PS50240"/>
    </source>
</evidence>
<dbReference type="InterPro" id="IPR009003">
    <property type="entry name" value="Peptidase_S1_PA"/>
</dbReference>
<comment type="similarity">
    <text evidence="1">Belongs to the peptidase S1 family.</text>
</comment>
<proteinExistence type="inferred from homology"/>
<dbReference type="AlphaFoldDB" id="A0A8J6L6X9"/>
<reference evidence="8" key="1">
    <citation type="journal article" date="2020" name="J Insects Food Feed">
        <title>The yellow mealworm (Tenebrio molitor) genome: a resource for the emerging insects as food and feed industry.</title>
        <authorList>
            <person name="Eriksson T."/>
            <person name="Andere A."/>
            <person name="Kelstrup H."/>
            <person name="Emery V."/>
            <person name="Picard C."/>
        </authorList>
    </citation>
    <scope>NUCLEOTIDE SEQUENCE</scope>
    <source>
        <strain evidence="8">Stoneville</strain>
        <tissue evidence="8">Whole head</tissue>
    </source>
</reference>
<dbReference type="EMBL" id="JABDTM020028495">
    <property type="protein sequence ID" value="KAH0808837.1"/>
    <property type="molecule type" value="Genomic_DNA"/>
</dbReference>
<name>A0A8J6L6X9_TENMO</name>
<dbReference type="PANTHER" id="PTHR24276">
    <property type="entry name" value="POLYSERASE-RELATED"/>
    <property type="match status" value="1"/>
</dbReference>
<keyword evidence="9" id="KW-1185">Reference proteome</keyword>
<sequence length="279" mass="30945">MRTPITLFLALLATTSAHHDGSQRMIKGRYAAPQQFPYMASIRTVEDNIHFCGGSVIHPGWVLSAALCFRDQYDGQELVKLSDLVVYADTTDSYTTEGVSRFVNNIIIHPNYKKTPEDVINNIALLKLRSALYTFWKPLLHASNIKPIKIGTIGIEAEVLALGWGSVRQNEEKEISPKLNYVTYVTKDSEKDGCQSSYEIVCAKSFIRDEGLCYYDAGGPLVDVSNGEDKLVGIVSHIYTNSCAAGHVEVFTRAASYVWWIMEETGIQLTPPKSIPSSS</sequence>
<reference evidence="8" key="2">
    <citation type="submission" date="2021-08" db="EMBL/GenBank/DDBJ databases">
        <authorList>
            <person name="Eriksson T."/>
        </authorList>
    </citation>
    <scope>NUCLEOTIDE SEQUENCE</scope>
    <source>
        <strain evidence="8">Stoneville</strain>
        <tissue evidence="8">Whole head</tissue>
    </source>
</reference>
<evidence type="ECO:0000256" key="5">
    <source>
        <dbReference type="ARBA" id="ARBA00023157"/>
    </source>
</evidence>
<keyword evidence="3" id="KW-0378">Hydrolase</keyword>
<gene>
    <name evidence="8" type="ORF">GEV33_013958</name>
</gene>
<evidence type="ECO:0000313" key="8">
    <source>
        <dbReference type="EMBL" id="KAH0808837.1"/>
    </source>
</evidence>
<feature type="signal peptide" evidence="6">
    <location>
        <begin position="1"/>
        <end position="17"/>
    </location>
</feature>
<evidence type="ECO:0000256" key="6">
    <source>
        <dbReference type="SAM" id="SignalP"/>
    </source>
</evidence>
<feature type="domain" description="Peptidase S1" evidence="7">
    <location>
        <begin position="25"/>
        <end position="266"/>
    </location>
</feature>
<evidence type="ECO:0000256" key="3">
    <source>
        <dbReference type="ARBA" id="ARBA00022801"/>
    </source>
</evidence>
<evidence type="ECO:0000256" key="1">
    <source>
        <dbReference type="ARBA" id="ARBA00007664"/>
    </source>
</evidence>
<dbReference type="SUPFAM" id="SSF50494">
    <property type="entry name" value="Trypsin-like serine proteases"/>
    <property type="match status" value="1"/>
</dbReference>
<evidence type="ECO:0000256" key="2">
    <source>
        <dbReference type="ARBA" id="ARBA00022670"/>
    </source>
</evidence>
<dbReference type="PANTHER" id="PTHR24276:SF98">
    <property type="entry name" value="FI18310P1-RELATED"/>
    <property type="match status" value="1"/>
</dbReference>
<dbReference type="GO" id="GO:0006508">
    <property type="term" value="P:proteolysis"/>
    <property type="evidence" value="ECO:0007669"/>
    <property type="project" value="UniProtKB-KW"/>
</dbReference>
<keyword evidence="4" id="KW-0720">Serine protease</keyword>
<dbReference type="GO" id="GO:0004252">
    <property type="term" value="F:serine-type endopeptidase activity"/>
    <property type="evidence" value="ECO:0007669"/>
    <property type="project" value="InterPro"/>
</dbReference>
<feature type="chain" id="PRO_5035193358" description="Peptidase S1 domain-containing protein" evidence="6">
    <location>
        <begin position="18"/>
        <end position="279"/>
    </location>
</feature>
<keyword evidence="2" id="KW-0645">Protease</keyword>
<dbReference type="Gene3D" id="2.40.10.10">
    <property type="entry name" value="Trypsin-like serine proteases"/>
    <property type="match status" value="1"/>
</dbReference>
<dbReference type="InterPro" id="IPR043504">
    <property type="entry name" value="Peptidase_S1_PA_chymotrypsin"/>
</dbReference>
<dbReference type="Pfam" id="PF00089">
    <property type="entry name" value="Trypsin"/>
    <property type="match status" value="1"/>
</dbReference>
<dbReference type="InterPro" id="IPR050430">
    <property type="entry name" value="Peptidase_S1"/>
</dbReference>
<organism evidence="8 9">
    <name type="scientific">Tenebrio molitor</name>
    <name type="common">Yellow mealworm beetle</name>
    <dbReference type="NCBI Taxonomy" id="7067"/>
    <lineage>
        <taxon>Eukaryota</taxon>
        <taxon>Metazoa</taxon>
        <taxon>Ecdysozoa</taxon>
        <taxon>Arthropoda</taxon>
        <taxon>Hexapoda</taxon>
        <taxon>Insecta</taxon>
        <taxon>Pterygota</taxon>
        <taxon>Neoptera</taxon>
        <taxon>Endopterygota</taxon>
        <taxon>Coleoptera</taxon>
        <taxon>Polyphaga</taxon>
        <taxon>Cucujiformia</taxon>
        <taxon>Tenebrionidae</taxon>
        <taxon>Tenebrio</taxon>
    </lineage>
</organism>